<dbReference type="InterPro" id="IPR004772">
    <property type="entry name" value="TrkH"/>
</dbReference>
<feature type="binding site" evidence="11">
    <location>
        <position position="417"/>
    </location>
    <ligand>
        <name>K(+)</name>
        <dbReference type="ChEBI" id="CHEBI:29103"/>
    </ligand>
</feature>
<feature type="transmembrane region" description="Helical" evidence="12">
    <location>
        <begin position="436"/>
        <end position="456"/>
    </location>
</feature>
<feature type="binding site" evidence="11">
    <location>
        <position position="300"/>
    </location>
    <ligand>
        <name>K(+)</name>
        <dbReference type="ChEBI" id="CHEBI:29103"/>
    </ligand>
</feature>
<gene>
    <name evidence="13" type="primary">trkH</name>
    <name evidence="13" type="ORF">Cva_01431</name>
</gene>
<protein>
    <recommendedName>
        <fullName evidence="10">Trk system potassium uptake protein</fullName>
    </recommendedName>
</protein>
<feature type="binding site" evidence="11">
    <location>
        <position position="99"/>
    </location>
    <ligand>
        <name>K(+)</name>
        <dbReference type="ChEBI" id="CHEBI:29103"/>
    </ligand>
</feature>
<organism evidence="13 14">
    <name type="scientific">Caedimonas varicaedens</name>
    <dbReference type="NCBI Taxonomy" id="1629334"/>
    <lineage>
        <taxon>Bacteria</taxon>
        <taxon>Pseudomonadati</taxon>
        <taxon>Pseudomonadota</taxon>
        <taxon>Alphaproteobacteria</taxon>
        <taxon>Holosporales</taxon>
        <taxon>Caedimonadaceae</taxon>
        <taxon>Caedimonas</taxon>
    </lineage>
</organism>
<evidence type="ECO:0000256" key="1">
    <source>
        <dbReference type="ARBA" id="ARBA00004651"/>
    </source>
</evidence>
<feature type="binding site" evidence="11">
    <location>
        <position position="301"/>
    </location>
    <ligand>
        <name>K(+)</name>
        <dbReference type="ChEBI" id="CHEBI:29103"/>
    </ligand>
</feature>
<evidence type="ECO:0000256" key="2">
    <source>
        <dbReference type="ARBA" id="ARBA00022448"/>
    </source>
</evidence>
<reference evidence="13 14" key="1">
    <citation type="submission" date="2015-03" db="EMBL/GenBank/DDBJ databases">
        <title>Caedibacter varicaedens, whole genome shotgun sequence.</title>
        <authorList>
            <person name="Suzuki H."/>
            <person name="Dapper A.L."/>
            <person name="Gibson A.K."/>
            <person name="Jackson C."/>
            <person name="Lee H."/>
            <person name="Pejaver V.R."/>
            <person name="Doak T."/>
            <person name="Lynch M."/>
        </authorList>
    </citation>
    <scope>NUCLEOTIDE SEQUENCE [LARGE SCALE GENOMIC DNA]</scope>
</reference>
<keyword evidence="11" id="KW-0479">Metal-binding</keyword>
<dbReference type="PIRSF" id="PIRSF006247">
    <property type="entry name" value="TrkH"/>
    <property type="match status" value="1"/>
</dbReference>
<feature type="transmembrane region" description="Helical" evidence="12">
    <location>
        <begin position="120"/>
        <end position="142"/>
    </location>
</feature>
<keyword evidence="5 12" id="KW-0812">Transmembrane</keyword>
<evidence type="ECO:0000313" key="14">
    <source>
        <dbReference type="Proteomes" id="UP000036771"/>
    </source>
</evidence>
<feature type="transmembrane region" description="Helical" evidence="12">
    <location>
        <begin position="57"/>
        <end position="77"/>
    </location>
</feature>
<feature type="transmembrane region" description="Helical" evidence="12">
    <location>
        <begin position="225"/>
        <end position="246"/>
    </location>
</feature>
<sequence length="463" mass="50941">MTALALSMIAPGILDYLYGDITWEAFAISAGITGFSGLLLVFAARPTEKVKMSVRDTFLLTSFSWLTLSFFAALPFIHSHATNSMTDSFFEAIAGLTTTGATIIHGLDYTSSGILLWRALLQWLGGIGIVVMALTVLPMLRIGGMQLFRNEFSDRSEKILPKVSQIASAIFGTYIFFTILCAFALWMAGMTCLEAICHAMATLSTGGFSTYETSIQHFDNPVIEFILVIFMIIGGTTLILFVRCFQGDLRSLYRDTQVRGFLLAIAIASVCSTWWLWDYNCPLGTALRRSVFQVVSIITTTGFVSADYTLWGTFPTLILLIAMIIGGCTGSTAGGVKIFRCQLMYTTARANIQQLRRPHGVFLPLYNGRQIPEGIFLSVFTFFALFSLCFAGLTLGLGLYDFDIFVCISTAVAFLNNVGTGLGAMDYATLPDGAKWMLMAGMILGRLEYITILILFTPKFWRD</sequence>
<comment type="function">
    <text evidence="10">Low-affinity potassium transport system. Interacts with Trk system potassium uptake protein TrkA.</text>
</comment>
<name>A0A0K8MEU6_9PROT</name>
<evidence type="ECO:0000256" key="11">
    <source>
        <dbReference type="PIRSR" id="PIRSR006247-1"/>
    </source>
</evidence>
<feature type="transmembrane region" description="Helical" evidence="12">
    <location>
        <begin position="375"/>
        <end position="396"/>
    </location>
</feature>
<comment type="similarity">
    <text evidence="10">Belongs to the TrkH potassium transport family.</text>
</comment>
<keyword evidence="4 10" id="KW-0633">Potassium transport</keyword>
<keyword evidence="2 10" id="KW-0813">Transport</keyword>
<feature type="binding site" evidence="11">
    <location>
        <position position="418"/>
    </location>
    <ligand>
        <name>K(+)</name>
        <dbReference type="ChEBI" id="CHEBI:29103"/>
    </ligand>
</feature>
<comment type="caution">
    <text evidence="13">The sequence shown here is derived from an EMBL/GenBank/DDBJ whole genome shotgun (WGS) entry which is preliminary data.</text>
</comment>
<feature type="transmembrane region" description="Helical" evidence="12">
    <location>
        <begin position="317"/>
        <end position="339"/>
    </location>
</feature>
<evidence type="ECO:0000256" key="4">
    <source>
        <dbReference type="ARBA" id="ARBA00022538"/>
    </source>
</evidence>
<keyword evidence="3 10" id="KW-1003">Cell membrane</keyword>
<evidence type="ECO:0000256" key="8">
    <source>
        <dbReference type="ARBA" id="ARBA00023065"/>
    </source>
</evidence>
<evidence type="ECO:0000256" key="5">
    <source>
        <dbReference type="ARBA" id="ARBA00022692"/>
    </source>
</evidence>
<keyword evidence="7 12" id="KW-1133">Transmembrane helix</keyword>
<feature type="transmembrane region" description="Helical" evidence="12">
    <location>
        <begin position="258"/>
        <end position="277"/>
    </location>
</feature>
<evidence type="ECO:0000313" key="13">
    <source>
        <dbReference type="EMBL" id="GAO98763.1"/>
    </source>
</evidence>
<evidence type="ECO:0000256" key="12">
    <source>
        <dbReference type="SAM" id="Phobius"/>
    </source>
</evidence>
<keyword evidence="6 10" id="KW-0630">Potassium</keyword>
<dbReference type="GO" id="GO:0015379">
    <property type="term" value="F:potassium:chloride symporter activity"/>
    <property type="evidence" value="ECO:0007669"/>
    <property type="project" value="InterPro"/>
</dbReference>
<dbReference type="PANTHER" id="PTHR32024">
    <property type="entry name" value="TRK SYSTEM POTASSIUM UPTAKE PROTEIN TRKG-RELATED"/>
    <property type="match status" value="1"/>
</dbReference>
<dbReference type="STRING" id="1629334.Cva_01431"/>
<proteinExistence type="inferred from homology"/>
<dbReference type="Pfam" id="PF02386">
    <property type="entry name" value="TrkH"/>
    <property type="match status" value="1"/>
</dbReference>
<dbReference type="EMBL" id="BBVC01000089">
    <property type="protein sequence ID" value="GAO98763.1"/>
    <property type="molecule type" value="Genomic_DNA"/>
</dbReference>
<dbReference type="Proteomes" id="UP000036771">
    <property type="component" value="Unassembled WGS sequence"/>
</dbReference>
<feature type="transmembrane region" description="Helical" evidence="12">
    <location>
        <begin position="25"/>
        <end position="45"/>
    </location>
</feature>
<keyword evidence="10" id="KW-0997">Cell inner membrane</keyword>
<dbReference type="InterPro" id="IPR003445">
    <property type="entry name" value="Cat_transpt"/>
</dbReference>
<evidence type="ECO:0000256" key="7">
    <source>
        <dbReference type="ARBA" id="ARBA00022989"/>
    </source>
</evidence>
<accession>A0A0K8MEU6</accession>
<evidence type="ECO:0000256" key="9">
    <source>
        <dbReference type="ARBA" id="ARBA00023136"/>
    </source>
</evidence>
<evidence type="ECO:0000256" key="10">
    <source>
        <dbReference type="PIRNR" id="PIRNR006247"/>
    </source>
</evidence>
<dbReference type="PANTHER" id="PTHR32024:SF3">
    <property type="entry name" value="TRK SYSTEM POTASSIUM UPTAKE PROTEIN"/>
    <property type="match status" value="1"/>
</dbReference>
<keyword evidence="9 10" id="KW-0472">Membrane</keyword>
<dbReference type="GO" id="GO:0046872">
    <property type="term" value="F:metal ion binding"/>
    <property type="evidence" value="ECO:0007669"/>
    <property type="project" value="UniProtKB-KW"/>
</dbReference>
<feature type="binding site" evidence="11">
    <location>
        <position position="206"/>
    </location>
    <ligand>
        <name>K(+)</name>
        <dbReference type="ChEBI" id="CHEBI:29103"/>
    </ligand>
</feature>
<dbReference type="AlphaFoldDB" id="A0A0K8MEU6"/>
<dbReference type="GO" id="GO:0005886">
    <property type="term" value="C:plasma membrane"/>
    <property type="evidence" value="ECO:0007669"/>
    <property type="project" value="UniProtKB-SubCell"/>
</dbReference>
<feature type="binding site" evidence="11">
    <location>
        <position position="98"/>
    </location>
    <ligand>
        <name>K(+)</name>
        <dbReference type="ChEBI" id="CHEBI:29103"/>
    </ligand>
</feature>
<keyword evidence="14" id="KW-1185">Reference proteome</keyword>
<evidence type="ECO:0000256" key="6">
    <source>
        <dbReference type="ARBA" id="ARBA00022958"/>
    </source>
</evidence>
<feature type="transmembrane region" description="Helical" evidence="12">
    <location>
        <begin position="163"/>
        <end position="186"/>
    </location>
</feature>
<feature type="transmembrane region" description="Helical" evidence="12">
    <location>
        <begin position="402"/>
        <end position="424"/>
    </location>
</feature>
<keyword evidence="8 10" id="KW-0406">Ion transport</keyword>
<comment type="subcellular location">
    <subcellularLocation>
        <location evidence="10">Cell inner membrane</location>
        <topology evidence="10">Multi-pass membrane protein</topology>
    </subcellularLocation>
    <subcellularLocation>
        <location evidence="1">Cell membrane</location>
        <topology evidence="1">Multi-pass membrane protein</topology>
    </subcellularLocation>
</comment>
<evidence type="ECO:0000256" key="3">
    <source>
        <dbReference type="ARBA" id="ARBA00022475"/>
    </source>
</evidence>